<organism evidence="2">
    <name type="scientific">Burkholderia pseudomallei 1710a</name>
    <dbReference type="NCBI Taxonomy" id="320371"/>
    <lineage>
        <taxon>Bacteria</taxon>
        <taxon>Pseudomonadati</taxon>
        <taxon>Pseudomonadota</taxon>
        <taxon>Betaproteobacteria</taxon>
        <taxon>Burkholderiales</taxon>
        <taxon>Burkholderiaceae</taxon>
        <taxon>Burkholderia</taxon>
        <taxon>pseudomallei group</taxon>
    </lineage>
</organism>
<feature type="region of interest" description="Disordered" evidence="1">
    <location>
        <begin position="1"/>
        <end position="47"/>
    </location>
</feature>
<sequence length="47" mass="5761">MFKGFRKTCAHTRAMRERRHEIRHTRGPHASPREAERQNRNGNYRQE</sequence>
<feature type="compositionally biased region" description="Basic residues" evidence="1">
    <location>
        <begin position="1"/>
        <end position="10"/>
    </location>
</feature>
<dbReference type="HOGENOM" id="CLU_3165654_0_0_4"/>
<accession>A0A0E1WF86</accession>
<name>A0A0E1WF86_BURPE</name>
<protein>
    <submittedName>
        <fullName evidence="2">Uncharacterized protein</fullName>
    </submittedName>
</protein>
<reference evidence="2" key="1">
    <citation type="submission" date="2009-05" db="EMBL/GenBank/DDBJ databases">
        <authorList>
            <person name="Harkins D.M."/>
            <person name="DeShazer D."/>
            <person name="Woods D.E."/>
            <person name="Brinkac L.M."/>
            <person name="Brown K.A."/>
            <person name="Hung G.C."/>
            <person name="Tuanyok A."/>
            <person name="Zhang B."/>
            <person name="Nierman W.C."/>
        </authorList>
    </citation>
    <scope>NUCLEOTIDE SEQUENCE [LARGE SCALE GENOMIC DNA]</scope>
    <source>
        <strain evidence="2">1710a</strain>
    </source>
</reference>
<dbReference type="Proteomes" id="UP000001812">
    <property type="component" value="Chromosome I"/>
</dbReference>
<evidence type="ECO:0000256" key="1">
    <source>
        <dbReference type="SAM" id="MobiDB-lite"/>
    </source>
</evidence>
<proteinExistence type="predicted"/>
<evidence type="ECO:0000313" key="2">
    <source>
        <dbReference type="EMBL" id="EET08267.1"/>
    </source>
</evidence>
<gene>
    <name evidence="2" type="ORF">BURPS1710A_2074</name>
</gene>
<dbReference type="AlphaFoldDB" id="A0A0E1WF86"/>
<dbReference type="EMBL" id="CM000832">
    <property type="protein sequence ID" value="EET08267.1"/>
    <property type="molecule type" value="Genomic_DNA"/>
</dbReference>